<keyword evidence="6 9" id="KW-0812">Transmembrane</keyword>
<gene>
    <name evidence="11" type="ORF">CSB45_10575</name>
</gene>
<dbReference type="EMBL" id="PDPS01000032">
    <property type="protein sequence ID" value="PID56669.1"/>
    <property type="molecule type" value="Genomic_DNA"/>
</dbReference>
<evidence type="ECO:0000256" key="1">
    <source>
        <dbReference type="ARBA" id="ARBA00004429"/>
    </source>
</evidence>
<protein>
    <recommendedName>
        <fullName evidence="9">Transport permease protein</fullName>
    </recommendedName>
</protein>
<dbReference type="Pfam" id="PF01061">
    <property type="entry name" value="ABC2_membrane"/>
    <property type="match status" value="1"/>
</dbReference>
<dbReference type="InterPro" id="IPR013525">
    <property type="entry name" value="ABC2_TM"/>
</dbReference>
<evidence type="ECO:0000256" key="5">
    <source>
        <dbReference type="ARBA" id="ARBA00022519"/>
    </source>
</evidence>
<keyword evidence="3 9" id="KW-0813">Transport</keyword>
<dbReference type="PANTHER" id="PTHR30413">
    <property type="entry name" value="INNER MEMBRANE TRANSPORT PERMEASE"/>
    <property type="match status" value="1"/>
</dbReference>
<dbReference type="AlphaFoldDB" id="A0A2G6E3K7"/>
<keyword evidence="5" id="KW-0997">Cell inner membrane</keyword>
<keyword evidence="8 9" id="KW-0472">Membrane</keyword>
<evidence type="ECO:0000313" key="12">
    <source>
        <dbReference type="Proteomes" id="UP000229740"/>
    </source>
</evidence>
<keyword evidence="4 9" id="KW-1003">Cell membrane</keyword>
<comment type="similarity">
    <text evidence="2 9">Belongs to the ABC-2 integral membrane protein family.</text>
</comment>
<feature type="transmembrane region" description="Helical" evidence="9">
    <location>
        <begin position="138"/>
        <end position="158"/>
    </location>
</feature>
<proteinExistence type="inferred from homology"/>
<dbReference type="GO" id="GO:0015920">
    <property type="term" value="P:lipopolysaccharide transport"/>
    <property type="evidence" value="ECO:0007669"/>
    <property type="project" value="TreeGrafter"/>
</dbReference>
<name>A0A2G6E3K7_9BACT</name>
<dbReference type="Proteomes" id="UP000229740">
    <property type="component" value="Unassembled WGS sequence"/>
</dbReference>
<evidence type="ECO:0000256" key="7">
    <source>
        <dbReference type="ARBA" id="ARBA00022989"/>
    </source>
</evidence>
<accession>A0A2G6E3K7</accession>
<feature type="transmembrane region" description="Helical" evidence="9">
    <location>
        <begin position="170"/>
        <end position="194"/>
    </location>
</feature>
<comment type="subcellular location">
    <subcellularLocation>
        <location evidence="1">Cell inner membrane</location>
        <topology evidence="1">Multi-pass membrane protein</topology>
    </subcellularLocation>
    <subcellularLocation>
        <location evidence="9">Cell membrane</location>
        <topology evidence="9">Multi-pass membrane protein</topology>
    </subcellularLocation>
</comment>
<feature type="transmembrane region" description="Helical" evidence="9">
    <location>
        <begin position="236"/>
        <end position="254"/>
    </location>
</feature>
<dbReference type="InterPro" id="IPR047817">
    <property type="entry name" value="ABC2_TM_bact-type"/>
</dbReference>
<keyword evidence="7 9" id="KW-1133">Transmembrane helix</keyword>
<dbReference type="PANTHER" id="PTHR30413:SF8">
    <property type="entry name" value="TRANSPORT PERMEASE PROTEIN"/>
    <property type="match status" value="1"/>
</dbReference>
<evidence type="ECO:0000256" key="6">
    <source>
        <dbReference type="ARBA" id="ARBA00022692"/>
    </source>
</evidence>
<comment type="caution">
    <text evidence="11">The sequence shown here is derived from an EMBL/GenBank/DDBJ whole genome shotgun (WGS) entry which is preliminary data.</text>
</comment>
<feature type="transmembrane region" description="Helical" evidence="9">
    <location>
        <begin position="291"/>
        <end position="310"/>
    </location>
</feature>
<reference evidence="11 12" key="1">
    <citation type="submission" date="2017-10" db="EMBL/GenBank/DDBJ databases">
        <title>Novel microbial diversity and functional potential in the marine mammal oral microbiome.</title>
        <authorList>
            <person name="Dudek N.K."/>
            <person name="Sun C.L."/>
            <person name="Burstein D."/>
            <person name="Kantor R.S."/>
            <person name="Aliaga Goltsman D.S."/>
            <person name="Bik E.M."/>
            <person name="Thomas B.C."/>
            <person name="Banfield J.F."/>
            <person name="Relman D.A."/>
        </authorList>
    </citation>
    <scope>NUCLEOTIDE SEQUENCE [LARGE SCALE GENOMIC DNA]</scope>
    <source>
        <strain evidence="11">DOLZORAL124_49_17</strain>
    </source>
</reference>
<evidence type="ECO:0000256" key="2">
    <source>
        <dbReference type="ARBA" id="ARBA00007783"/>
    </source>
</evidence>
<sequence length="321" mass="36946">MTKTTYLPYFHLDLCADIFAGQFDSNPGKPEKGIDSLRTRFSPGTKNVEDVLTTQHHEERESLQMFHLGELYRYRSLIWNLVVRELKARYRGSMLGFMWTFLNPLLLISVYTVVFSVYLRFNMENYVVHLMSGLLPWLWFSSSLLEASGSILAGGNLIKKILFPAEVLPLVVVITNAINFLFSLPILLVFVMLFKIPVNASLLALPLVMLIQFIFSVGLAFMFSALCVHYRDIQHLLGNFLTLWFFATPIIYPLKQIPEKFQFTVHLNPVAPLVFAYQDIFYYHRFPSMQALMIVAVMAVITYTLGSMVFEKYRGSFAEEV</sequence>
<feature type="transmembrane region" description="Helical" evidence="9">
    <location>
        <begin position="200"/>
        <end position="224"/>
    </location>
</feature>
<organism evidence="11 12">
    <name type="scientific">candidate division KSB3 bacterium</name>
    <dbReference type="NCBI Taxonomy" id="2044937"/>
    <lineage>
        <taxon>Bacteria</taxon>
        <taxon>candidate division KSB3</taxon>
    </lineage>
</organism>
<evidence type="ECO:0000256" key="3">
    <source>
        <dbReference type="ARBA" id="ARBA00022448"/>
    </source>
</evidence>
<evidence type="ECO:0000256" key="8">
    <source>
        <dbReference type="ARBA" id="ARBA00023136"/>
    </source>
</evidence>
<feature type="domain" description="ABC transmembrane type-2" evidence="10">
    <location>
        <begin position="95"/>
        <end position="313"/>
    </location>
</feature>
<evidence type="ECO:0000256" key="9">
    <source>
        <dbReference type="RuleBase" id="RU361157"/>
    </source>
</evidence>
<evidence type="ECO:0000259" key="10">
    <source>
        <dbReference type="PROSITE" id="PS51012"/>
    </source>
</evidence>
<evidence type="ECO:0000313" key="11">
    <source>
        <dbReference type="EMBL" id="PID56669.1"/>
    </source>
</evidence>
<feature type="transmembrane region" description="Helical" evidence="9">
    <location>
        <begin position="94"/>
        <end position="118"/>
    </location>
</feature>
<dbReference type="GO" id="GO:0140359">
    <property type="term" value="F:ABC-type transporter activity"/>
    <property type="evidence" value="ECO:0007669"/>
    <property type="project" value="InterPro"/>
</dbReference>
<dbReference type="GO" id="GO:0005886">
    <property type="term" value="C:plasma membrane"/>
    <property type="evidence" value="ECO:0007669"/>
    <property type="project" value="UniProtKB-SubCell"/>
</dbReference>
<dbReference type="PROSITE" id="PS51012">
    <property type="entry name" value="ABC_TM2"/>
    <property type="match status" value="1"/>
</dbReference>
<evidence type="ECO:0000256" key="4">
    <source>
        <dbReference type="ARBA" id="ARBA00022475"/>
    </source>
</evidence>